<dbReference type="PANTHER" id="PTHR46211">
    <property type="entry name" value="GLYCEROPHOSPHORYL DIESTER PHOSPHODIESTERASE"/>
    <property type="match status" value="1"/>
</dbReference>
<dbReference type="PROSITE" id="PS51704">
    <property type="entry name" value="GP_PDE"/>
    <property type="match status" value="1"/>
</dbReference>
<dbReference type="InterPro" id="IPR030395">
    <property type="entry name" value="GP_PDE_dom"/>
</dbReference>
<evidence type="ECO:0000313" key="3">
    <source>
        <dbReference type="Proteomes" id="UP001597371"/>
    </source>
</evidence>
<sequence length="242" mass="26677">MSVQRDIGWLTSRPIAHRGLHDEAKGIHENSISAFRAAIDAGYAIECDVRLSADGVPVVFHDDALSRMTGTGGRVIERTARELGALQLKGGGDHVPRLSELLDLVDGQVPLVVELKGTSPEEDAGFAGALEPLVEAYRGPLALMSFDSWLIEQATAFSDRVPVGLTAEGTREDNFSQHRRLLDGRCSFVSYNLHHLPNPFVEWVRQETRLPVISWTVRSPSDAERSELHADQITFEGFIPRT</sequence>
<evidence type="ECO:0000259" key="1">
    <source>
        <dbReference type="PROSITE" id="PS51704"/>
    </source>
</evidence>
<dbReference type="Gene3D" id="3.20.20.190">
    <property type="entry name" value="Phosphatidylinositol (PI) phosphodiesterase"/>
    <property type="match status" value="1"/>
</dbReference>
<accession>A0ABW5CQM2</accession>
<dbReference type="Proteomes" id="UP001597371">
    <property type="component" value="Unassembled WGS sequence"/>
</dbReference>
<dbReference type="PANTHER" id="PTHR46211:SF1">
    <property type="entry name" value="GLYCEROPHOSPHODIESTER PHOSPHODIESTERASE, CYTOPLASMIC"/>
    <property type="match status" value="1"/>
</dbReference>
<dbReference type="InterPro" id="IPR017946">
    <property type="entry name" value="PLC-like_Pdiesterase_TIM-brl"/>
</dbReference>
<dbReference type="RefSeq" id="WP_209736254.1">
    <property type="nucleotide sequence ID" value="NZ_CP072611.1"/>
</dbReference>
<protein>
    <submittedName>
        <fullName evidence="2">Glycerophosphodiester phosphodiesterase</fullName>
    </submittedName>
</protein>
<evidence type="ECO:0000313" key="2">
    <source>
        <dbReference type="EMBL" id="MFD2239017.1"/>
    </source>
</evidence>
<proteinExistence type="predicted"/>
<dbReference type="EMBL" id="JBHUIJ010000023">
    <property type="protein sequence ID" value="MFD2239017.1"/>
    <property type="molecule type" value="Genomic_DNA"/>
</dbReference>
<dbReference type="Pfam" id="PF03009">
    <property type="entry name" value="GDPD"/>
    <property type="match status" value="1"/>
</dbReference>
<organism evidence="2 3">
    <name type="scientific">Aureimonas populi</name>
    <dbReference type="NCBI Taxonomy" id="1701758"/>
    <lineage>
        <taxon>Bacteria</taxon>
        <taxon>Pseudomonadati</taxon>
        <taxon>Pseudomonadota</taxon>
        <taxon>Alphaproteobacteria</taxon>
        <taxon>Hyphomicrobiales</taxon>
        <taxon>Aurantimonadaceae</taxon>
        <taxon>Aureimonas</taxon>
    </lineage>
</organism>
<dbReference type="CDD" id="cd08585">
    <property type="entry name" value="GDPD_like_3"/>
    <property type="match status" value="1"/>
</dbReference>
<gene>
    <name evidence="2" type="ORF">ACFSKQ_16310</name>
</gene>
<keyword evidence="3" id="KW-1185">Reference proteome</keyword>
<feature type="domain" description="GP-PDE" evidence="1">
    <location>
        <begin position="12"/>
        <end position="242"/>
    </location>
</feature>
<reference evidence="3" key="1">
    <citation type="journal article" date="2019" name="Int. J. Syst. Evol. Microbiol.">
        <title>The Global Catalogue of Microorganisms (GCM) 10K type strain sequencing project: providing services to taxonomists for standard genome sequencing and annotation.</title>
        <authorList>
            <consortium name="The Broad Institute Genomics Platform"/>
            <consortium name="The Broad Institute Genome Sequencing Center for Infectious Disease"/>
            <person name="Wu L."/>
            <person name="Ma J."/>
        </authorList>
    </citation>
    <scope>NUCLEOTIDE SEQUENCE [LARGE SCALE GENOMIC DNA]</scope>
    <source>
        <strain evidence="3">ZS-35-S2</strain>
    </source>
</reference>
<comment type="caution">
    <text evidence="2">The sequence shown here is derived from an EMBL/GenBank/DDBJ whole genome shotgun (WGS) entry which is preliminary data.</text>
</comment>
<name>A0ABW5CQM2_9HYPH</name>
<dbReference type="SUPFAM" id="SSF51695">
    <property type="entry name" value="PLC-like phosphodiesterases"/>
    <property type="match status" value="1"/>
</dbReference>